<feature type="domain" description="Chalcone/stilbene synthase N-terminal" evidence="6">
    <location>
        <begin position="12"/>
        <end position="236"/>
    </location>
</feature>
<dbReference type="PANTHER" id="PTHR11877:SF14">
    <property type="entry name" value="CHALCONE SYNTHASE"/>
    <property type="match status" value="1"/>
</dbReference>
<dbReference type="InterPro" id="IPR018088">
    <property type="entry name" value="Chalcone/stilbene_synthase_AS"/>
</dbReference>
<comment type="caution">
    <text evidence="8">The sequence shown here is derived from an EMBL/GenBank/DDBJ whole genome shotgun (WGS) entry which is preliminary data.</text>
</comment>
<evidence type="ECO:0000256" key="3">
    <source>
        <dbReference type="ARBA" id="ARBA00023315"/>
    </source>
</evidence>
<dbReference type="Pfam" id="PF02797">
    <property type="entry name" value="Chal_sti_synt_C"/>
    <property type="match status" value="1"/>
</dbReference>
<reference evidence="8" key="2">
    <citation type="journal article" date="2023" name="Plants (Basel)">
        <title>Annotation of the Turnera subulata (Passifloraceae) Draft Genome Reveals the S-Locus Evolved after the Divergence of Turneroideae from Passifloroideae in a Stepwise Manner.</title>
        <authorList>
            <person name="Henning P.M."/>
            <person name="Roalson E.H."/>
            <person name="Mir W."/>
            <person name="McCubbin A.G."/>
            <person name="Shore J.S."/>
        </authorList>
    </citation>
    <scope>NUCLEOTIDE SEQUENCE</scope>
    <source>
        <strain evidence="8">F60SS</strain>
    </source>
</reference>
<dbReference type="AlphaFoldDB" id="A0A9Q0FAG1"/>
<dbReference type="OrthoDB" id="1529441at2759"/>
<proteinExistence type="inferred from homology"/>
<dbReference type="PROSITE" id="PS00441">
    <property type="entry name" value="CHALCONE_SYNTH"/>
    <property type="match status" value="1"/>
</dbReference>
<dbReference type="PIRSF" id="PIRSF000451">
    <property type="entry name" value="PKS_III"/>
    <property type="match status" value="1"/>
</dbReference>
<dbReference type="GO" id="GO:0030639">
    <property type="term" value="P:polyketide biosynthetic process"/>
    <property type="evidence" value="ECO:0007669"/>
    <property type="project" value="TreeGrafter"/>
</dbReference>
<evidence type="ECO:0000313" key="9">
    <source>
        <dbReference type="Proteomes" id="UP001141552"/>
    </source>
</evidence>
<dbReference type="Proteomes" id="UP001141552">
    <property type="component" value="Unassembled WGS sequence"/>
</dbReference>
<gene>
    <name evidence="8" type="primary">CHS2</name>
    <name evidence="8" type="ORF">Tsubulata_049108</name>
</gene>
<dbReference type="InterPro" id="IPR001099">
    <property type="entry name" value="Chalcone/stilbene_synt_N"/>
</dbReference>
<keyword evidence="2 5" id="KW-0808">Transferase</keyword>
<dbReference type="PANTHER" id="PTHR11877">
    <property type="entry name" value="HYDROXYMETHYLGLUTARYL-COA SYNTHASE"/>
    <property type="match status" value="1"/>
</dbReference>
<dbReference type="Gene3D" id="3.40.47.10">
    <property type="match status" value="2"/>
</dbReference>
<evidence type="ECO:0000256" key="2">
    <source>
        <dbReference type="ARBA" id="ARBA00022679"/>
    </source>
</evidence>
<dbReference type="CDD" id="cd00831">
    <property type="entry name" value="CHS_like"/>
    <property type="match status" value="1"/>
</dbReference>
<organism evidence="8 9">
    <name type="scientific">Turnera subulata</name>
    <dbReference type="NCBI Taxonomy" id="218843"/>
    <lineage>
        <taxon>Eukaryota</taxon>
        <taxon>Viridiplantae</taxon>
        <taxon>Streptophyta</taxon>
        <taxon>Embryophyta</taxon>
        <taxon>Tracheophyta</taxon>
        <taxon>Spermatophyta</taxon>
        <taxon>Magnoliopsida</taxon>
        <taxon>eudicotyledons</taxon>
        <taxon>Gunneridae</taxon>
        <taxon>Pentapetalae</taxon>
        <taxon>rosids</taxon>
        <taxon>fabids</taxon>
        <taxon>Malpighiales</taxon>
        <taxon>Passifloraceae</taxon>
        <taxon>Turnera</taxon>
    </lineage>
</organism>
<dbReference type="EMBL" id="JAKUCV010006487">
    <property type="protein sequence ID" value="KAJ4827094.1"/>
    <property type="molecule type" value="Genomic_DNA"/>
</dbReference>
<reference evidence="8" key="1">
    <citation type="submission" date="2022-02" db="EMBL/GenBank/DDBJ databases">
        <authorList>
            <person name="Henning P.M."/>
            <person name="McCubbin A.G."/>
            <person name="Shore J.S."/>
        </authorList>
    </citation>
    <scope>NUCLEOTIDE SEQUENCE</scope>
    <source>
        <strain evidence="8">F60SS</strain>
        <tissue evidence="8">Leaves</tissue>
    </source>
</reference>
<dbReference type="InterPro" id="IPR012328">
    <property type="entry name" value="Chalcone/stilbene_synt_C"/>
</dbReference>
<keyword evidence="9" id="KW-1185">Reference proteome</keyword>
<dbReference type="SUPFAM" id="SSF53901">
    <property type="entry name" value="Thiolase-like"/>
    <property type="match status" value="2"/>
</dbReference>
<evidence type="ECO:0000259" key="6">
    <source>
        <dbReference type="Pfam" id="PF00195"/>
    </source>
</evidence>
<feature type="active site" description="Acyl-thioester intermediate" evidence="4">
    <location>
        <position position="171"/>
    </location>
</feature>
<dbReference type="InterPro" id="IPR011141">
    <property type="entry name" value="Polyketide_synthase_type-III"/>
</dbReference>
<evidence type="ECO:0000256" key="5">
    <source>
        <dbReference type="RuleBase" id="RU003633"/>
    </source>
</evidence>
<name>A0A9Q0FAG1_9ROSI</name>
<accession>A0A9Q0FAG1</accession>
<evidence type="ECO:0000313" key="8">
    <source>
        <dbReference type="EMBL" id="KAJ4827094.1"/>
    </source>
</evidence>
<keyword evidence="3 5" id="KW-0012">Acyltransferase</keyword>
<dbReference type="FunFam" id="3.40.47.10:FF:000025">
    <property type="entry name" value="Chalcone synthase 2"/>
    <property type="match status" value="1"/>
</dbReference>
<comment type="similarity">
    <text evidence="1 5">Belongs to the thiolase-like superfamily. Chalcone/stilbene synthases family.</text>
</comment>
<protein>
    <submittedName>
        <fullName evidence="8">Chitin synthase, class 2</fullName>
    </submittedName>
</protein>
<evidence type="ECO:0000256" key="4">
    <source>
        <dbReference type="PIRSR" id="PIRSR000451-1"/>
    </source>
</evidence>
<evidence type="ECO:0000256" key="1">
    <source>
        <dbReference type="ARBA" id="ARBA00005531"/>
    </source>
</evidence>
<sequence>MGELAISTNIVEEMRKAQRASGPATILSIGTANPANLILQDDYPDFYFKVTKSEHLTDLKQKFKLICQNAKIKKRYFYLTEEILEQNPNMCEHMGPSLDARRVMMMEEVPRLGAEAATKAIQEWGQPLSKITHLIFCNSGDMELPGFDYLLAKQMGLDPSVKRVMVFQQGCFAGASALRIAKDLAENNKGARVLVVCSEVSVAIFRGPCHTHIDSHMVGQALFGDGASAVVVGSDPDPSLQERAWYELVSAHEMILPDSDGAVRGQTRDVGLTFTLSKNVPKLIANNIQKILEDGFNPLGISDWNDVFWMAHPGGRAILDMIDAKLGLKEEKLRASREVLYEYGNMTSGTVLFIMDHMRKKSMEEKKATTGEGLEWGILCAFGPGMTTEALVLHSVPITSKTPIPQT</sequence>
<evidence type="ECO:0000259" key="7">
    <source>
        <dbReference type="Pfam" id="PF02797"/>
    </source>
</evidence>
<dbReference type="FunFam" id="3.40.47.10:FF:000014">
    <property type="entry name" value="Chalcone synthase 1"/>
    <property type="match status" value="1"/>
</dbReference>
<dbReference type="InterPro" id="IPR016039">
    <property type="entry name" value="Thiolase-like"/>
</dbReference>
<dbReference type="Pfam" id="PF00195">
    <property type="entry name" value="Chal_sti_synt_N"/>
    <property type="match status" value="1"/>
</dbReference>
<dbReference type="GO" id="GO:0016747">
    <property type="term" value="F:acyltransferase activity, transferring groups other than amino-acyl groups"/>
    <property type="evidence" value="ECO:0007669"/>
    <property type="project" value="InterPro"/>
</dbReference>
<feature type="domain" description="Chalcone/stilbene synthase C-terminal" evidence="7">
    <location>
        <begin position="247"/>
        <end position="397"/>
    </location>
</feature>